<evidence type="ECO:0000313" key="7">
    <source>
        <dbReference type="Proteomes" id="UP000004846"/>
    </source>
</evidence>
<dbReference type="SMART" id="SM00354">
    <property type="entry name" value="HTH_LACI"/>
    <property type="match status" value="1"/>
</dbReference>
<proteinExistence type="predicted"/>
<keyword evidence="1" id="KW-0678">Repressor</keyword>
<dbReference type="GO" id="GO:0000976">
    <property type="term" value="F:transcription cis-regulatory region binding"/>
    <property type="evidence" value="ECO:0007669"/>
    <property type="project" value="TreeGrafter"/>
</dbReference>
<dbReference type="SUPFAM" id="SSF53822">
    <property type="entry name" value="Periplasmic binding protein-like I"/>
    <property type="match status" value="1"/>
</dbReference>
<dbReference type="RefSeq" id="WP_002363772.1">
    <property type="nucleotide sequence ID" value="NZ_GL454430.1"/>
</dbReference>
<dbReference type="Gene3D" id="1.10.260.40">
    <property type="entry name" value="lambda repressor-like DNA-binding domains"/>
    <property type="match status" value="1"/>
</dbReference>
<dbReference type="InterPro" id="IPR028082">
    <property type="entry name" value="Peripla_BP_I"/>
</dbReference>
<dbReference type="AlphaFoldDB" id="A0A125W8I0"/>
<evidence type="ECO:0000256" key="4">
    <source>
        <dbReference type="ARBA" id="ARBA00023163"/>
    </source>
</evidence>
<organism evidence="6 7">
    <name type="scientific">Enterococcus faecalis TX4248</name>
    <dbReference type="NCBI Taxonomy" id="749495"/>
    <lineage>
        <taxon>Bacteria</taxon>
        <taxon>Bacillati</taxon>
        <taxon>Bacillota</taxon>
        <taxon>Bacilli</taxon>
        <taxon>Lactobacillales</taxon>
        <taxon>Enterococcaceae</taxon>
        <taxon>Enterococcus</taxon>
    </lineage>
</organism>
<dbReference type="SMR" id="A0A125W8I0"/>
<dbReference type="HOGENOM" id="CLU_037628_6_2_9"/>
<dbReference type="SUPFAM" id="SSF47413">
    <property type="entry name" value="lambda repressor-like DNA-binding domains"/>
    <property type="match status" value="1"/>
</dbReference>
<dbReference type="Pfam" id="PF00356">
    <property type="entry name" value="LacI"/>
    <property type="match status" value="1"/>
</dbReference>
<dbReference type="InterPro" id="IPR000843">
    <property type="entry name" value="HTH_LacI"/>
</dbReference>
<dbReference type="GO" id="GO:0003700">
    <property type="term" value="F:DNA-binding transcription factor activity"/>
    <property type="evidence" value="ECO:0007669"/>
    <property type="project" value="TreeGrafter"/>
</dbReference>
<evidence type="ECO:0000313" key="6">
    <source>
        <dbReference type="EMBL" id="EFM83506.1"/>
    </source>
</evidence>
<protein>
    <submittedName>
        <fullName evidence="6">Transcriptional regulator, LacI family</fullName>
    </submittedName>
</protein>
<dbReference type="PROSITE" id="PS50932">
    <property type="entry name" value="HTH_LACI_2"/>
    <property type="match status" value="1"/>
</dbReference>
<dbReference type="Gene3D" id="3.40.50.2300">
    <property type="match status" value="2"/>
</dbReference>
<comment type="caution">
    <text evidence="6">The sequence shown here is derived from an EMBL/GenBank/DDBJ whole genome shotgun (WGS) entry which is preliminary data.</text>
</comment>
<keyword evidence="3" id="KW-0238">DNA-binding</keyword>
<evidence type="ECO:0000256" key="3">
    <source>
        <dbReference type="ARBA" id="ARBA00023125"/>
    </source>
</evidence>
<keyword evidence="4" id="KW-0804">Transcription</keyword>
<accession>A0A125W8I0</accession>
<keyword evidence="2" id="KW-0805">Transcription regulation</keyword>
<evidence type="ECO:0000256" key="2">
    <source>
        <dbReference type="ARBA" id="ARBA00023015"/>
    </source>
</evidence>
<evidence type="ECO:0000259" key="5">
    <source>
        <dbReference type="PROSITE" id="PS50932"/>
    </source>
</evidence>
<dbReference type="InterPro" id="IPR046335">
    <property type="entry name" value="LacI/GalR-like_sensor"/>
</dbReference>
<evidence type="ECO:0000256" key="1">
    <source>
        <dbReference type="ARBA" id="ARBA00022491"/>
    </source>
</evidence>
<name>A0A125W8I0_ENTFL</name>
<dbReference type="CDD" id="cd01392">
    <property type="entry name" value="HTH_LacI"/>
    <property type="match status" value="1"/>
</dbReference>
<reference evidence="6 7" key="1">
    <citation type="submission" date="2010-07" db="EMBL/GenBank/DDBJ databases">
        <authorList>
            <person name="Sid Ahmed O."/>
        </authorList>
    </citation>
    <scope>NUCLEOTIDE SEQUENCE [LARGE SCALE GENOMIC DNA]</scope>
    <source>
        <strain evidence="6 7">TX4248</strain>
    </source>
</reference>
<dbReference type="Proteomes" id="UP000004846">
    <property type="component" value="Unassembled WGS sequence"/>
</dbReference>
<dbReference type="InterPro" id="IPR010982">
    <property type="entry name" value="Lambda_DNA-bd_dom_sf"/>
</dbReference>
<dbReference type="PANTHER" id="PTHR30146">
    <property type="entry name" value="LACI-RELATED TRANSCRIPTIONAL REPRESSOR"/>
    <property type="match status" value="1"/>
</dbReference>
<sequence>MVGIKDIAKKAGVSISTVSYALNGSSKVTEETRTRIQAIAEELNYVPNMAARTLKRRQTNIIGVYLADYGGSFYGELLEGIKKGLALFDYEMIVCSGKKSHLFIPEKMVDGAIILDWTFPTKEIEKFAERGHSIVVLDRTTEHRNIRQVLLDNRGGATQAIEQFVNVGSKKVLLLSGPEKGYDSQERLAVSTRELTRFGIPYEIIQGDFTEPSGYAAAKKILSQPQTEPVDVFAFNDEMAIGVYKYVAETNYQMGKDIRIIGFDNSELGAFVQPRLATIAYSKHRWGMVAAEKIIHLMRGEAAESEHIYTRFIEGESFPSE</sequence>
<dbReference type="PROSITE" id="PS00356">
    <property type="entry name" value="HTH_LACI_1"/>
    <property type="match status" value="1"/>
</dbReference>
<dbReference type="CDD" id="cd06267">
    <property type="entry name" value="PBP1_LacI_sugar_binding-like"/>
    <property type="match status" value="1"/>
</dbReference>
<feature type="domain" description="HTH lacI-type" evidence="5">
    <location>
        <begin position="2"/>
        <end position="56"/>
    </location>
</feature>
<gene>
    <name evidence="6" type="ORF">HMPREF9498_00780</name>
</gene>
<dbReference type="PANTHER" id="PTHR30146:SF148">
    <property type="entry name" value="HTH-TYPE TRANSCRIPTIONAL REPRESSOR PURR-RELATED"/>
    <property type="match status" value="1"/>
</dbReference>
<dbReference type="EMBL" id="AEBR01000024">
    <property type="protein sequence ID" value="EFM83506.1"/>
    <property type="molecule type" value="Genomic_DNA"/>
</dbReference>
<dbReference type="Pfam" id="PF13377">
    <property type="entry name" value="Peripla_BP_3"/>
    <property type="match status" value="1"/>
</dbReference>